<keyword evidence="4" id="KW-0812">Transmembrane</keyword>
<keyword evidence="2" id="KW-0488">Methylation</keyword>
<dbReference type="GO" id="GO:0007155">
    <property type="term" value="P:cell adhesion"/>
    <property type="evidence" value="ECO:0007669"/>
    <property type="project" value="InterPro"/>
</dbReference>
<comment type="similarity">
    <text evidence="1">Belongs to the N-Me-Phe pilin family.</text>
</comment>
<feature type="transmembrane region" description="Helical" evidence="4">
    <location>
        <begin position="7"/>
        <end position="31"/>
    </location>
</feature>
<evidence type="ECO:0000313" key="6">
    <source>
        <dbReference type="Proteomes" id="UP001143328"/>
    </source>
</evidence>
<dbReference type="SUPFAM" id="SSF54523">
    <property type="entry name" value="Pili subunits"/>
    <property type="match status" value="1"/>
</dbReference>
<keyword evidence="4" id="KW-0472">Membrane</keyword>
<sequence>MRKFSAAFTLIELMIVVAIVGVLAAVAIPIYQGYVSSAQIKRAHAELSAYRLKVDELLSRGVYPIGNVDLDYVSSNVLEIDAAGVAAFNADGSGTLTGTLGGSSSQSVAGTVITLSRTVAGDWSCDVDETGAGNWQSTYMPQGCE</sequence>
<evidence type="ECO:0000256" key="4">
    <source>
        <dbReference type="SAM" id="Phobius"/>
    </source>
</evidence>
<keyword evidence="6" id="KW-1185">Reference proteome</keyword>
<proteinExistence type="inferred from homology"/>
<dbReference type="Pfam" id="PF00114">
    <property type="entry name" value="Pilin"/>
    <property type="match status" value="1"/>
</dbReference>
<gene>
    <name evidence="5" type="primary">pilA</name>
    <name evidence="5" type="ORF">GCM10017655_37630</name>
</gene>
<dbReference type="NCBIfam" id="TIGR02532">
    <property type="entry name" value="IV_pilin_GFxxxE"/>
    <property type="match status" value="1"/>
</dbReference>
<accession>A0A9W6NGE3</accession>
<dbReference type="InterPro" id="IPR012902">
    <property type="entry name" value="N_methyl_site"/>
</dbReference>
<keyword evidence="4" id="KW-1133">Transmembrane helix</keyword>
<dbReference type="GO" id="GO:0009289">
    <property type="term" value="C:pilus"/>
    <property type="evidence" value="ECO:0007669"/>
    <property type="project" value="InterPro"/>
</dbReference>
<dbReference type="EMBL" id="BSFN01000013">
    <property type="protein sequence ID" value="GLK90699.1"/>
    <property type="molecule type" value="Genomic_DNA"/>
</dbReference>
<dbReference type="Gene3D" id="3.30.700.10">
    <property type="entry name" value="Glycoprotein, Type 4 Pilin"/>
    <property type="match status" value="1"/>
</dbReference>
<reference evidence="5" key="1">
    <citation type="journal article" date="2014" name="Int. J. Syst. Evol. Microbiol.">
        <title>Complete genome sequence of Corynebacterium casei LMG S-19264T (=DSM 44701T), isolated from a smear-ripened cheese.</title>
        <authorList>
            <consortium name="US DOE Joint Genome Institute (JGI-PGF)"/>
            <person name="Walter F."/>
            <person name="Albersmeier A."/>
            <person name="Kalinowski J."/>
            <person name="Ruckert C."/>
        </authorList>
    </citation>
    <scope>NUCLEOTIDE SEQUENCE</scope>
    <source>
        <strain evidence="5">VKM B-2935</strain>
    </source>
</reference>
<dbReference type="InterPro" id="IPR001082">
    <property type="entry name" value="Pilin"/>
</dbReference>
<dbReference type="InterPro" id="IPR045584">
    <property type="entry name" value="Pilin-like"/>
</dbReference>
<dbReference type="RefSeq" id="WP_271196885.1">
    <property type="nucleotide sequence ID" value="NZ_BSFN01000013.1"/>
</dbReference>
<evidence type="ECO:0000256" key="3">
    <source>
        <dbReference type="ARBA" id="ARBA00029638"/>
    </source>
</evidence>
<organism evidence="5 6">
    <name type="scientific">Pseudomonas turukhanskensis</name>
    <dbReference type="NCBI Taxonomy" id="1806536"/>
    <lineage>
        <taxon>Bacteria</taxon>
        <taxon>Pseudomonadati</taxon>
        <taxon>Pseudomonadota</taxon>
        <taxon>Gammaproteobacteria</taxon>
        <taxon>Pseudomonadales</taxon>
        <taxon>Pseudomonadaceae</taxon>
        <taxon>Pseudomonas</taxon>
    </lineage>
</organism>
<name>A0A9W6NGE3_9PSED</name>
<dbReference type="Proteomes" id="UP001143328">
    <property type="component" value="Unassembled WGS sequence"/>
</dbReference>
<protein>
    <recommendedName>
        <fullName evidence="3">Pilin</fullName>
    </recommendedName>
</protein>
<dbReference type="AlphaFoldDB" id="A0A9W6NGE3"/>
<evidence type="ECO:0000313" key="5">
    <source>
        <dbReference type="EMBL" id="GLK90699.1"/>
    </source>
</evidence>
<reference evidence="5" key="2">
    <citation type="submission" date="2023-01" db="EMBL/GenBank/DDBJ databases">
        <authorList>
            <person name="Sun Q."/>
            <person name="Evtushenko L."/>
        </authorList>
    </citation>
    <scope>NUCLEOTIDE SEQUENCE</scope>
    <source>
        <strain evidence="5">VKM B-2935</strain>
    </source>
</reference>
<comment type="caution">
    <text evidence="5">The sequence shown here is derived from an EMBL/GenBank/DDBJ whole genome shotgun (WGS) entry which is preliminary data.</text>
</comment>
<evidence type="ECO:0000256" key="1">
    <source>
        <dbReference type="ARBA" id="ARBA00005233"/>
    </source>
</evidence>
<evidence type="ECO:0000256" key="2">
    <source>
        <dbReference type="ARBA" id="ARBA00022481"/>
    </source>
</evidence>
<dbReference type="Pfam" id="PF07963">
    <property type="entry name" value="N_methyl"/>
    <property type="match status" value="1"/>
</dbReference>